<name>A0A348AI08_9FIRM</name>
<dbReference type="EMBL" id="AP018449">
    <property type="protein sequence ID" value="BBB90706.1"/>
    <property type="molecule type" value="Genomic_DNA"/>
</dbReference>
<evidence type="ECO:0000313" key="4">
    <source>
        <dbReference type="Proteomes" id="UP000276437"/>
    </source>
</evidence>
<keyword evidence="4" id="KW-1185">Reference proteome</keyword>
<sequence length="85" mass="9612">MAYMEIIVVLVYKLTQGADCEDFKEAGWDGQFVQHDCSLFWSDANGIPWSAKYIASLGYPITDLTENMVAEQKDRTTYEHLIASA</sequence>
<feature type="binding site" evidence="2">
    <location>
        <position position="71"/>
    </location>
    <ligand>
        <name>Mn(2+)</name>
        <dbReference type="ChEBI" id="CHEBI:29035"/>
        <label>1</label>
    </ligand>
</feature>
<dbReference type="Pfam" id="PF05067">
    <property type="entry name" value="Mn_catalase"/>
    <property type="match status" value="1"/>
</dbReference>
<protein>
    <submittedName>
        <fullName evidence="3">Manganese containing catalase</fullName>
    </submittedName>
</protein>
<dbReference type="InterPro" id="IPR007760">
    <property type="entry name" value="Mn_catalase"/>
</dbReference>
<dbReference type="GO" id="GO:0046872">
    <property type="term" value="F:metal ion binding"/>
    <property type="evidence" value="ECO:0007669"/>
    <property type="project" value="UniProtKB-KW"/>
</dbReference>
<reference evidence="3 4" key="1">
    <citation type="journal article" date="2018" name="Int. J. Syst. Evol. Microbiol.">
        <title>Methylomusa anaerophila gen. nov., sp. nov., an anaerobic methanol-utilizing bacterium isolated from a microbial fuel cell.</title>
        <authorList>
            <person name="Amano N."/>
            <person name="Yamamuro A."/>
            <person name="Miyahara M."/>
            <person name="Kouzuma A."/>
            <person name="Abe T."/>
            <person name="Watanabe K."/>
        </authorList>
    </citation>
    <scope>NUCLEOTIDE SEQUENCE [LARGE SCALE GENOMIC DNA]</scope>
    <source>
        <strain evidence="3 4">MMFC1</strain>
    </source>
</reference>
<dbReference type="KEGG" id="mana:MAMMFC1_01367"/>
<comment type="similarity">
    <text evidence="1">Belongs to the manganese catalase family.</text>
</comment>
<proteinExistence type="inferred from homology"/>
<dbReference type="AlphaFoldDB" id="A0A348AI08"/>
<comment type="cofactor">
    <cofactor evidence="2">
        <name>Mn(2+)</name>
        <dbReference type="ChEBI" id="CHEBI:29035"/>
    </cofactor>
    <text evidence="2">Binds 2 manganese ions per subunit.</text>
</comment>
<evidence type="ECO:0000313" key="3">
    <source>
        <dbReference type="EMBL" id="BBB90706.1"/>
    </source>
</evidence>
<keyword evidence="2" id="KW-0479">Metal-binding</keyword>
<dbReference type="Gene3D" id="1.20.1260.10">
    <property type="match status" value="1"/>
</dbReference>
<dbReference type="SUPFAM" id="SSF47240">
    <property type="entry name" value="Ferritin-like"/>
    <property type="match status" value="1"/>
</dbReference>
<dbReference type="Proteomes" id="UP000276437">
    <property type="component" value="Chromosome"/>
</dbReference>
<keyword evidence="2" id="KW-0464">Manganese</keyword>
<evidence type="ECO:0000256" key="1">
    <source>
        <dbReference type="ARBA" id="ARBA00007644"/>
    </source>
</evidence>
<dbReference type="InterPro" id="IPR012347">
    <property type="entry name" value="Ferritin-like"/>
</dbReference>
<evidence type="ECO:0000256" key="2">
    <source>
        <dbReference type="PIRSR" id="PIRSR607760-1"/>
    </source>
</evidence>
<gene>
    <name evidence="3" type="ORF">MAMMFC1_01367</name>
</gene>
<dbReference type="InterPro" id="IPR009078">
    <property type="entry name" value="Ferritin-like_SF"/>
</dbReference>
<organism evidence="3 4">
    <name type="scientific">Methylomusa anaerophila</name>
    <dbReference type="NCBI Taxonomy" id="1930071"/>
    <lineage>
        <taxon>Bacteria</taxon>
        <taxon>Bacillati</taxon>
        <taxon>Bacillota</taxon>
        <taxon>Negativicutes</taxon>
        <taxon>Selenomonadales</taxon>
        <taxon>Sporomusaceae</taxon>
        <taxon>Methylomusa</taxon>
    </lineage>
</organism>
<accession>A0A348AI08</accession>